<name>A0A7U2I1B6_PHANO</name>
<evidence type="ECO:0000313" key="2">
    <source>
        <dbReference type="Proteomes" id="UP000663193"/>
    </source>
</evidence>
<dbReference type="EMBL" id="CP069032">
    <property type="protein sequence ID" value="QRC99645.1"/>
    <property type="molecule type" value="Genomic_DNA"/>
</dbReference>
<gene>
    <name evidence="1" type="ORF">JI435_413750</name>
</gene>
<organism evidence="1 2">
    <name type="scientific">Phaeosphaeria nodorum (strain SN15 / ATCC MYA-4574 / FGSC 10173)</name>
    <name type="common">Glume blotch fungus</name>
    <name type="synonym">Parastagonospora nodorum</name>
    <dbReference type="NCBI Taxonomy" id="321614"/>
    <lineage>
        <taxon>Eukaryota</taxon>
        <taxon>Fungi</taxon>
        <taxon>Dikarya</taxon>
        <taxon>Ascomycota</taxon>
        <taxon>Pezizomycotina</taxon>
        <taxon>Dothideomycetes</taxon>
        <taxon>Pleosporomycetidae</taxon>
        <taxon>Pleosporales</taxon>
        <taxon>Pleosporineae</taxon>
        <taxon>Phaeosphaeriaceae</taxon>
        <taxon>Parastagonospora</taxon>
    </lineage>
</organism>
<reference evidence="2" key="1">
    <citation type="journal article" date="2021" name="BMC Genomics">
        <title>Chromosome-level genome assembly and manually-curated proteome of model necrotroph Parastagonospora nodorum Sn15 reveals a genome-wide trove of candidate effector homologs, and redundancy of virulence-related functions within an accessory chromosome.</title>
        <authorList>
            <person name="Bertazzoni S."/>
            <person name="Jones D.A.B."/>
            <person name="Phan H.T."/>
            <person name="Tan K.-C."/>
            <person name="Hane J.K."/>
        </authorList>
    </citation>
    <scope>NUCLEOTIDE SEQUENCE [LARGE SCALE GENOMIC DNA]</scope>
    <source>
        <strain evidence="2">SN15 / ATCC MYA-4574 / FGSC 10173)</strain>
    </source>
</reference>
<protein>
    <submittedName>
        <fullName evidence="1">Uncharacterized protein</fullName>
    </submittedName>
</protein>
<accession>A0A7U2I1B6</accession>
<dbReference type="Proteomes" id="UP000663193">
    <property type="component" value="Chromosome 10"/>
</dbReference>
<dbReference type="AlphaFoldDB" id="A0A7U2I1B6"/>
<proteinExistence type="predicted"/>
<sequence>MSHIRLTAVCVTSHHILLYDLVFYQNTPPMSSLDISALYPSLCRVHDHTRTFFVFGV</sequence>
<evidence type="ECO:0000313" key="1">
    <source>
        <dbReference type="EMBL" id="QRC99645.1"/>
    </source>
</evidence>
<dbReference type="VEuPathDB" id="FungiDB:JI435_413750"/>
<keyword evidence="2" id="KW-1185">Reference proteome</keyword>